<dbReference type="EC" id="2.1.1.166" evidence="6 11"/>
<dbReference type="InterPro" id="IPR029063">
    <property type="entry name" value="SAM-dependent_MTases_sf"/>
</dbReference>
<evidence type="ECO:0000256" key="5">
    <source>
        <dbReference type="ARBA" id="ARBA00037569"/>
    </source>
</evidence>
<evidence type="ECO:0000256" key="13">
    <source>
        <dbReference type="SAM" id="MobiDB-lite"/>
    </source>
</evidence>
<evidence type="ECO:0000256" key="2">
    <source>
        <dbReference type="ARBA" id="ARBA00022603"/>
    </source>
</evidence>
<name>E1K1V8_SOLFR</name>
<feature type="binding site" evidence="11">
    <location>
        <position position="87"/>
    </location>
    <ligand>
        <name>S-adenosyl-L-methionine</name>
        <dbReference type="ChEBI" id="CHEBI:59789"/>
    </ligand>
</feature>
<evidence type="ECO:0000256" key="8">
    <source>
        <dbReference type="ARBA" id="ARBA00041995"/>
    </source>
</evidence>
<feature type="binding site" evidence="11">
    <location>
        <position position="49"/>
    </location>
    <ligand>
        <name>S-adenosyl-L-methionine</name>
        <dbReference type="ChEBI" id="CHEBI:59789"/>
    </ligand>
</feature>
<dbReference type="CDD" id="cd02440">
    <property type="entry name" value="AdoMet_MTases"/>
    <property type="match status" value="1"/>
</dbReference>
<dbReference type="eggNOG" id="COG0293">
    <property type="taxonomic scope" value="Bacteria"/>
</dbReference>
<keyword evidence="1 11" id="KW-0698">rRNA processing</keyword>
<keyword evidence="3 11" id="KW-0808">Transferase</keyword>
<dbReference type="Pfam" id="PF01728">
    <property type="entry name" value="FtsJ"/>
    <property type="match status" value="1"/>
</dbReference>
<dbReference type="SUPFAM" id="SSF53335">
    <property type="entry name" value="S-adenosyl-L-methionine-dependent methyltransferases"/>
    <property type="match status" value="1"/>
</dbReference>
<evidence type="ECO:0000256" key="11">
    <source>
        <dbReference type="HAMAP-Rule" id="MF_01547"/>
    </source>
</evidence>
<dbReference type="InterPro" id="IPR050082">
    <property type="entry name" value="RNA_methyltr_RlmE"/>
</dbReference>
<dbReference type="PANTHER" id="PTHR10920">
    <property type="entry name" value="RIBOSOMAL RNA METHYLTRANSFERASE"/>
    <property type="match status" value="1"/>
</dbReference>
<feature type="compositionally biased region" description="Pro residues" evidence="13">
    <location>
        <begin position="196"/>
        <end position="211"/>
    </location>
</feature>
<keyword evidence="2 11" id="KW-0489">Methyltransferase</keyword>
<evidence type="ECO:0000256" key="9">
    <source>
        <dbReference type="ARBA" id="ARBA00042745"/>
    </source>
</evidence>
<keyword evidence="11" id="KW-0963">Cytoplasm</keyword>
<comment type="similarity">
    <text evidence="11">Belongs to the class I-like SAM-binding methyltransferase superfamily. RNA methyltransferase RlmE family.</text>
</comment>
<dbReference type="RefSeq" id="WP_005996684.1">
    <property type="nucleotide sequence ID" value="NZ_AECZ01000045.1"/>
</dbReference>
<evidence type="ECO:0000256" key="12">
    <source>
        <dbReference type="PIRSR" id="PIRSR005461-1"/>
    </source>
</evidence>
<comment type="catalytic activity">
    <reaction evidence="10 11">
        <text>uridine(2552) in 23S rRNA + S-adenosyl-L-methionine = 2'-O-methyluridine(2552) in 23S rRNA + S-adenosyl-L-homocysteine + H(+)</text>
        <dbReference type="Rhea" id="RHEA:42720"/>
        <dbReference type="Rhea" id="RHEA-COMP:10202"/>
        <dbReference type="Rhea" id="RHEA-COMP:10203"/>
        <dbReference type="ChEBI" id="CHEBI:15378"/>
        <dbReference type="ChEBI" id="CHEBI:57856"/>
        <dbReference type="ChEBI" id="CHEBI:59789"/>
        <dbReference type="ChEBI" id="CHEBI:65315"/>
        <dbReference type="ChEBI" id="CHEBI:74478"/>
        <dbReference type="EC" id="2.1.1.166"/>
    </reaction>
</comment>
<proteinExistence type="inferred from homology"/>
<dbReference type="PANTHER" id="PTHR10920:SF18">
    <property type="entry name" value="RRNA METHYLTRANSFERASE 2, MITOCHONDRIAL"/>
    <property type="match status" value="1"/>
</dbReference>
<dbReference type="Proteomes" id="UP000006250">
    <property type="component" value="Unassembled WGS sequence"/>
</dbReference>
<dbReference type="InterPro" id="IPR002877">
    <property type="entry name" value="RNA_MeTrfase_FtsJ_dom"/>
</dbReference>
<comment type="caution">
    <text evidence="15">The sequence shown here is derived from an EMBL/GenBank/DDBJ whole genome shotgun (WGS) entry which is preliminary data.</text>
</comment>
<dbReference type="AlphaFoldDB" id="E1K1V8"/>
<evidence type="ECO:0000256" key="3">
    <source>
        <dbReference type="ARBA" id="ARBA00022679"/>
    </source>
</evidence>
<feature type="domain" description="Ribosomal RNA methyltransferase FtsJ" evidence="14">
    <location>
        <begin position="17"/>
        <end position="194"/>
    </location>
</feature>
<gene>
    <name evidence="11" type="primary">rlmE</name>
    <name evidence="11" type="synonym">ftsJ</name>
    <name evidence="11" type="synonym">rrmJ</name>
    <name evidence="15" type="ORF">DesfrDRAFT_3858</name>
</gene>
<organism evidence="15 16">
    <name type="scientific">Solidesulfovibrio fructosivorans JJ]</name>
    <dbReference type="NCBI Taxonomy" id="596151"/>
    <lineage>
        <taxon>Bacteria</taxon>
        <taxon>Pseudomonadati</taxon>
        <taxon>Thermodesulfobacteriota</taxon>
        <taxon>Desulfovibrionia</taxon>
        <taxon>Desulfovibrionales</taxon>
        <taxon>Desulfovibrionaceae</taxon>
        <taxon>Solidesulfovibrio</taxon>
    </lineage>
</organism>
<feature type="active site" description="Proton acceptor" evidence="11 12">
    <location>
        <position position="151"/>
    </location>
</feature>
<reference evidence="15 16" key="1">
    <citation type="submission" date="2010-08" db="EMBL/GenBank/DDBJ databases">
        <title>The draft genome of Desulfovibrio fructosovorans JJ.</title>
        <authorList>
            <consortium name="US DOE Joint Genome Institute (JGI-PGF)"/>
            <person name="Lucas S."/>
            <person name="Copeland A."/>
            <person name="Lapidus A."/>
            <person name="Cheng J.-F."/>
            <person name="Bruce D."/>
            <person name="Goodwin L."/>
            <person name="Pitluck S."/>
            <person name="Land M.L."/>
            <person name="Hauser L."/>
            <person name="Chang Y.-J."/>
            <person name="Jeffries C."/>
            <person name="Wall J.D."/>
            <person name="Stahl D.A."/>
            <person name="Arkin A.P."/>
            <person name="Dehal P."/>
            <person name="Stolyar S.M."/>
            <person name="Hazen T.C."/>
            <person name="Woyke T.J."/>
        </authorList>
    </citation>
    <scope>NUCLEOTIDE SEQUENCE [LARGE SCALE GENOMIC DNA]</scope>
    <source>
        <strain evidence="15 16">JJ</strain>
    </source>
</reference>
<dbReference type="GO" id="GO:0005737">
    <property type="term" value="C:cytoplasm"/>
    <property type="evidence" value="ECO:0007669"/>
    <property type="project" value="UniProtKB-SubCell"/>
</dbReference>
<feature type="binding site" evidence="11">
    <location>
        <position position="111"/>
    </location>
    <ligand>
        <name>S-adenosyl-L-methionine</name>
        <dbReference type="ChEBI" id="CHEBI:59789"/>
    </ligand>
</feature>
<dbReference type="EMBL" id="AECZ01000045">
    <property type="protein sequence ID" value="EFL49414.1"/>
    <property type="molecule type" value="Genomic_DNA"/>
</dbReference>
<feature type="binding site" evidence="11">
    <location>
        <position position="69"/>
    </location>
    <ligand>
        <name>S-adenosyl-L-methionine</name>
        <dbReference type="ChEBI" id="CHEBI:59789"/>
    </ligand>
</feature>
<sequence>MKTYRDHYFKKAKQDNYPARSVYKLEEIEKQSHLLFPGAAVLDLGACPGSWTLFAASRVGEKGRVLSIDLNEAGTAFPGNVTYLTGDMLDPGPEILAAFARLGPFDVVLSDMAPKTTGVKFADQARSLELCEAALSVAFTRLKPGGAFVVKIFQGPDAPAFQKGLRDYFDKVRVAKPKSSRAESKEIFYVATGFRPPVPELPDPDPPPLPPDDAAATDGSKT</sequence>
<dbReference type="STRING" id="596151.DesfrDRAFT_3858"/>
<comment type="subcellular location">
    <subcellularLocation>
        <location evidence="11">Cytoplasm</location>
    </subcellularLocation>
</comment>
<dbReference type="HAMAP" id="MF_01547">
    <property type="entry name" value="RNA_methyltr_E"/>
    <property type="match status" value="1"/>
</dbReference>
<evidence type="ECO:0000256" key="6">
    <source>
        <dbReference type="ARBA" id="ARBA00038861"/>
    </source>
</evidence>
<evidence type="ECO:0000256" key="10">
    <source>
        <dbReference type="ARBA" id="ARBA00048970"/>
    </source>
</evidence>
<dbReference type="OrthoDB" id="9790080at2"/>
<dbReference type="Gene3D" id="3.40.50.150">
    <property type="entry name" value="Vaccinia Virus protein VP39"/>
    <property type="match status" value="1"/>
</dbReference>
<feature type="binding site" evidence="11">
    <location>
        <position position="51"/>
    </location>
    <ligand>
        <name>S-adenosyl-L-methionine</name>
        <dbReference type="ChEBI" id="CHEBI:59789"/>
    </ligand>
</feature>
<dbReference type="InterPro" id="IPR015507">
    <property type="entry name" value="rRNA-MeTfrase_E"/>
</dbReference>
<evidence type="ECO:0000313" key="15">
    <source>
        <dbReference type="EMBL" id="EFL49414.1"/>
    </source>
</evidence>
<evidence type="ECO:0000256" key="4">
    <source>
        <dbReference type="ARBA" id="ARBA00022691"/>
    </source>
</evidence>
<keyword evidence="4 11" id="KW-0949">S-adenosyl-L-methionine</keyword>
<keyword evidence="16" id="KW-1185">Reference proteome</keyword>
<evidence type="ECO:0000256" key="7">
    <source>
        <dbReference type="ARBA" id="ARBA00041129"/>
    </source>
</evidence>
<accession>E1K1V8</accession>
<dbReference type="GO" id="GO:0008650">
    <property type="term" value="F:rRNA (uridine-2'-O-)-methyltransferase activity"/>
    <property type="evidence" value="ECO:0007669"/>
    <property type="project" value="UniProtKB-UniRule"/>
</dbReference>
<dbReference type="PIRSF" id="PIRSF005461">
    <property type="entry name" value="23S_rRNA_mtase"/>
    <property type="match status" value="1"/>
</dbReference>
<evidence type="ECO:0000256" key="1">
    <source>
        <dbReference type="ARBA" id="ARBA00022552"/>
    </source>
</evidence>
<protein>
    <recommendedName>
        <fullName evidence="7 11">Ribosomal RNA large subunit methyltransferase E</fullName>
        <ecNumber evidence="6 11">2.1.1.166</ecNumber>
    </recommendedName>
    <alternativeName>
        <fullName evidence="9 11">23S rRNA Um2552 methyltransferase</fullName>
    </alternativeName>
    <alternativeName>
        <fullName evidence="8 11">rRNA (uridine-2'-O-)-methyltransferase</fullName>
    </alternativeName>
</protein>
<feature type="region of interest" description="Disordered" evidence="13">
    <location>
        <begin position="194"/>
        <end position="222"/>
    </location>
</feature>
<evidence type="ECO:0000259" key="14">
    <source>
        <dbReference type="Pfam" id="PF01728"/>
    </source>
</evidence>
<comment type="function">
    <text evidence="5 11">Specifically methylates the uridine in position 2552 of 23S rRNA at the 2'-O position of the ribose in the fully assembled 50S ribosomal subunit.</text>
</comment>
<evidence type="ECO:0000313" key="16">
    <source>
        <dbReference type="Proteomes" id="UP000006250"/>
    </source>
</evidence>